<dbReference type="PANTHER" id="PTHR35936:SF17">
    <property type="entry name" value="ARGININE-BINDING EXTRACELLULAR PROTEIN ARTP"/>
    <property type="match status" value="1"/>
</dbReference>
<evidence type="ECO:0000259" key="3">
    <source>
        <dbReference type="SMART" id="SM00062"/>
    </source>
</evidence>
<protein>
    <submittedName>
        <fullName evidence="5">Amino acid ABC transporter substrate-binding protein, PAAT family</fullName>
    </submittedName>
</protein>
<dbReference type="SMART" id="SM00062">
    <property type="entry name" value="PBPb"/>
    <property type="match status" value="1"/>
</dbReference>
<gene>
    <name evidence="5" type="ORF">SAMN05444169_7153</name>
</gene>
<dbReference type="EMBL" id="LT670818">
    <property type="protein sequence ID" value="SHH37996.1"/>
    <property type="molecule type" value="Genomic_DNA"/>
</dbReference>
<feature type="signal peptide" evidence="2">
    <location>
        <begin position="1"/>
        <end position="42"/>
    </location>
</feature>
<dbReference type="AlphaFoldDB" id="A0A1M5SHH9"/>
<organism evidence="5 6">
    <name type="scientific">Bradyrhizobium erythrophlei</name>
    <dbReference type="NCBI Taxonomy" id="1437360"/>
    <lineage>
        <taxon>Bacteria</taxon>
        <taxon>Pseudomonadati</taxon>
        <taxon>Pseudomonadota</taxon>
        <taxon>Alphaproteobacteria</taxon>
        <taxon>Hyphomicrobiales</taxon>
        <taxon>Nitrobacteraceae</taxon>
        <taxon>Bradyrhizobium</taxon>
    </lineage>
</organism>
<dbReference type="GO" id="GO:0015276">
    <property type="term" value="F:ligand-gated monoatomic ion channel activity"/>
    <property type="evidence" value="ECO:0007669"/>
    <property type="project" value="InterPro"/>
</dbReference>
<reference evidence="5 6" key="1">
    <citation type="submission" date="2016-11" db="EMBL/GenBank/DDBJ databases">
        <authorList>
            <person name="Jaros S."/>
            <person name="Januszkiewicz K."/>
            <person name="Wedrychowicz H."/>
        </authorList>
    </citation>
    <scope>NUCLEOTIDE SEQUENCE [LARGE SCALE GENOMIC DNA]</scope>
    <source>
        <strain evidence="5 6">GAS242</strain>
    </source>
</reference>
<feature type="domain" description="Ionotropic glutamate receptor C-terminal" evidence="4">
    <location>
        <begin position="54"/>
        <end position="282"/>
    </location>
</feature>
<evidence type="ECO:0000259" key="4">
    <source>
        <dbReference type="SMART" id="SM00079"/>
    </source>
</evidence>
<feature type="domain" description="Solute-binding protein family 3/N-terminal" evidence="3">
    <location>
        <begin position="54"/>
        <end position="283"/>
    </location>
</feature>
<name>A0A1M5SHH9_9BRAD</name>
<keyword evidence="1 2" id="KW-0732">Signal</keyword>
<accession>A0A1M5SHH9</accession>
<dbReference type="GO" id="GO:0016020">
    <property type="term" value="C:membrane"/>
    <property type="evidence" value="ECO:0007669"/>
    <property type="project" value="InterPro"/>
</dbReference>
<feature type="chain" id="PRO_5009913725" evidence="2">
    <location>
        <begin position="43"/>
        <end position="294"/>
    </location>
</feature>
<dbReference type="PROSITE" id="PS51318">
    <property type="entry name" value="TAT"/>
    <property type="match status" value="1"/>
</dbReference>
<dbReference type="RefSeq" id="WP_079570244.1">
    <property type="nucleotide sequence ID" value="NZ_LT670818.1"/>
</dbReference>
<sequence length="294" mass="31493">MGLKHLGSGATRRQFLKTSATTAALTLAVPSIVAALTKSAMAATTIESIKKAGVVRVGCEAAYRPFTFREGTKIVGYDVDLASLLFAPLGVKVEMVDTAWAGVIPALYAGNFDLIMTSLTYTKERVEKVGYTIPYTEATQEMLVRASDAETIKGLSEMANKILGVKLGSAGDTMKTKLQEALKSATGKGFAEVKTYDDHPAAYLALAQGSVDGVINSLATLTQVVKDAPDKYAIVRNIGPRNWAGIGTRKEDAEIISFLNERIAALKASGEIYALQEKWFGVRMQLADQVPTFS</sequence>
<dbReference type="Pfam" id="PF00497">
    <property type="entry name" value="SBP_bac_3"/>
    <property type="match status" value="1"/>
</dbReference>
<dbReference type="InterPro" id="IPR006311">
    <property type="entry name" value="TAT_signal"/>
</dbReference>
<proteinExistence type="predicted"/>
<dbReference type="SMART" id="SM00079">
    <property type="entry name" value="PBPe"/>
    <property type="match status" value="1"/>
</dbReference>
<dbReference type="SUPFAM" id="SSF53850">
    <property type="entry name" value="Periplasmic binding protein-like II"/>
    <property type="match status" value="1"/>
</dbReference>
<evidence type="ECO:0000256" key="2">
    <source>
        <dbReference type="SAM" id="SignalP"/>
    </source>
</evidence>
<evidence type="ECO:0000313" key="6">
    <source>
        <dbReference type="Proteomes" id="UP000190675"/>
    </source>
</evidence>
<dbReference type="InterPro" id="IPR001638">
    <property type="entry name" value="Solute-binding_3/MltF_N"/>
</dbReference>
<evidence type="ECO:0000256" key="1">
    <source>
        <dbReference type="ARBA" id="ARBA00022729"/>
    </source>
</evidence>
<evidence type="ECO:0000313" key="5">
    <source>
        <dbReference type="EMBL" id="SHH37996.1"/>
    </source>
</evidence>
<dbReference type="PANTHER" id="PTHR35936">
    <property type="entry name" value="MEMBRANE-BOUND LYTIC MUREIN TRANSGLYCOSYLASE F"/>
    <property type="match status" value="1"/>
</dbReference>
<dbReference type="Gene3D" id="3.40.190.10">
    <property type="entry name" value="Periplasmic binding protein-like II"/>
    <property type="match status" value="2"/>
</dbReference>
<dbReference type="OrthoDB" id="9814231at2"/>
<dbReference type="Proteomes" id="UP000190675">
    <property type="component" value="Chromosome I"/>
</dbReference>
<dbReference type="InterPro" id="IPR001320">
    <property type="entry name" value="Iontro_rcpt_C"/>
</dbReference>